<feature type="chain" id="PRO_5037836390" evidence="1">
    <location>
        <begin position="17"/>
        <end position="60"/>
    </location>
</feature>
<organism evidence="2 3">
    <name type="scientific">Entomospira entomophila</name>
    <dbReference type="NCBI Taxonomy" id="2719988"/>
    <lineage>
        <taxon>Bacteria</taxon>
        <taxon>Pseudomonadati</taxon>
        <taxon>Spirochaetota</taxon>
        <taxon>Spirochaetia</taxon>
        <taxon>Spirochaetales</taxon>
        <taxon>Spirochaetaceae</taxon>
        <taxon>Entomospira</taxon>
    </lineage>
</organism>
<evidence type="ECO:0000313" key="3">
    <source>
        <dbReference type="Proteomes" id="UP000711995"/>
    </source>
</evidence>
<evidence type="ECO:0000313" key="2">
    <source>
        <dbReference type="EMBL" id="NIZ40456.1"/>
    </source>
</evidence>
<comment type="caution">
    <text evidence="2">The sequence shown here is derived from an EMBL/GenBank/DDBJ whole genome shotgun (WGS) entry which is preliminary data.</text>
</comment>
<dbReference type="AlphaFoldDB" id="A0A968KTM0"/>
<proteinExistence type="predicted"/>
<protein>
    <submittedName>
        <fullName evidence="2">Uncharacterized protein</fullName>
    </submittedName>
</protein>
<keyword evidence="1" id="KW-0732">Signal</keyword>
<sequence length="60" mass="6601">MKKFIVSLLLVSFAFASCTKPAEEAPVVQEETLELTSEPMAEEVLVDGEETIVEETVVNE</sequence>
<dbReference type="Proteomes" id="UP000711995">
    <property type="component" value="Unassembled WGS sequence"/>
</dbReference>
<keyword evidence="3" id="KW-1185">Reference proteome</keyword>
<accession>A0A968KTM0</accession>
<evidence type="ECO:0000256" key="1">
    <source>
        <dbReference type="SAM" id="SignalP"/>
    </source>
</evidence>
<reference evidence="2 3" key="1">
    <citation type="submission" date="2020-03" db="EMBL/GenBank/DDBJ databases">
        <title>Spirochaetal bacteria isolated from arthropods constitute a novel genus Entomospira genus novum within the order Spirochaetales.</title>
        <authorList>
            <person name="Grana-Miraglia L."/>
            <person name="Sikutova S."/>
            <person name="Fingerle V."/>
            <person name="Sing A."/>
            <person name="Castillo-Ramirez S."/>
            <person name="Margos G."/>
            <person name="Rudolf I."/>
        </authorList>
    </citation>
    <scope>NUCLEOTIDE SEQUENCE [LARGE SCALE GENOMIC DNA]</scope>
    <source>
        <strain evidence="2 3">BR193</strain>
    </source>
</reference>
<gene>
    <name evidence="2" type="ORF">HCT14_02860</name>
</gene>
<dbReference type="EMBL" id="JAATLJ010000001">
    <property type="protein sequence ID" value="NIZ40456.1"/>
    <property type="molecule type" value="Genomic_DNA"/>
</dbReference>
<feature type="signal peptide" evidence="1">
    <location>
        <begin position="1"/>
        <end position="16"/>
    </location>
</feature>
<name>A0A968KTM0_9SPIO</name>
<dbReference type="RefSeq" id="WP_167700054.1">
    <property type="nucleotide sequence ID" value="NZ_CP118174.1"/>
</dbReference>
<dbReference type="PROSITE" id="PS51257">
    <property type="entry name" value="PROKAR_LIPOPROTEIN"/>
    <property type="match status" value="1"/>
</dbReference>